<evidence type="ECO:0000259" key="6">
    <source>
        <dbReference type="Pfam" id="PF00534"/>
    </source>
</evidence>
<dbReference type="AlphaFoldDB" id="A0AAW0ABW8"/>
<evidence type="ECO:0000256" key="3">
    <source>
        <dbReference type="ARBA" id="ARBA00022676"/>
    </source>
</evidence>
<comment type="catalytic activity">
    <reaction evidence="5">
        <text>beta-D-fructose 6-phosphate + UDP-alpha-D-glucose = sucrose 6(F)-phosphate + UDP + H(+)</text>
        <dbReference type="Rhea" id="RHEA:22172"/>
        <dbReference type="ChEBI" id="CHEBI:15378"/>
        <dbReference type="ChEBI" id="CHEBI:57634"/>
        <dbReference type="ChEBI" id="CHEBI:57723"/>
        <dbReference type="ChEBI" id="CHEBI:58223"/>
        <dbReference type="ChEBI" id="CHEBI:58885"/>
        <dbReference type="EC" id="2.4.1.14"/>
    </reaction>
</comment>
<keyword evidence="9" id="KW-1185">Reference proteome</keyword>
<dbReference type="EC" id="2.4.1.14" evidence="2"/>
<accession>A0AAW0ABW8</accession>
<dbReference type="Pfam" id="PF13579">
    <property type="entry name" value="Glyco_trans_4_4"/>
    <property type="match status" value="1"/>
</dbReference>
<keyword evidence="4" id="KW-0808">Transferase</keyword>
<evidence type="ECO:0000256" key="1">
    <source>
        <dbReference type="ARBA" id="ARBA00006530"/>
    </source>
</evidence>
<organism evidence="8 9">
    <name type="scientific">Favolaschia claudopus</name>
    <dbReference type="NCBI Taxonomy" id="2862362"/>
    <lineage>
        <taxon>Eukaryota</taxon>
        <taxon>Fungi</taxon>
        <taxon>Dikarya</taxon>
        <taxon>Basidiomycota</taxon>
        <taxon>Agaricomycotina</taxon>
        <taxon>Agaricomycetes</taxon>
        <taxon>Agaricomycetidae</taxon>
        <taxon>Agaricales</taxon>
        <taxon>Marasmiineae</taxon>
        <taxon>Mycenaceae</taxon>
        <taxon>Favolaschia</taxon>
    </lineage>
</organism>
<dbReference type="InterPro" id="IPR044161">
    <property type="entry name" value="SPS"/>
</dbReference>
<comment type="similarity">
    <text evidence="1">Belongs to the glycosyltransferase 1 family.</text>
</comment>
<feature type="domain" description="Glycosyltransferase subfamily 4-like N-terminal" evidence="7">
    <location>
        <begin position="28"/>
        <end position="201"/>
    </location>
</feature>
<protein>
    <recommendedName>
        <fullName evidence="2">sucrose-phosphate synthase</fullName>
        <ecNumber evidence="2">2.4.1.14</ecNumber>
    </recommendedName>
</protein>
<proteinExistence type="inferred from homology"/>
<dbReference type="GO" id="GO:0046524">
    <property type="term" value="F:sucrose-phosphate synthase activity"/>
    <property type="evidence" value="ECO:0007669"/>
    <property type="project" value="UniProtKB-EC"/>
</dbReference>
<dbReference type="Proteomes" id="UP001362999">
    <property type="component" value="Unassembled WGS sequence"/>
</dbReference>
<keyword evidence="3" id="KW-0328">Glycosyltransferase</keyword>
<comment type="caution">
    <text evidence="8">The sequence shown here is derived from an EMBL/GenBank/DDBJ whole genome shotgun (WGS) entry which is preliminary data.</text>
</comment>
<evidence type="ECO:0000256" key="5">
    <source>
        <dbReference type="ARBA" id="ARBA00047471"/>
    </source>
</evidence>
<dbReference type="Pfam" id="PF00534">
    <property type="entry name" value="Glycos_transf_1"/>
    <property type="match status" value="1"/>
</dbReference>
<reference evidence="8 9" key="1">
    <citation type="journal article" date="2024" name="J Genomics">
        <title>Draft genome sequencing and assembly of Favolaschia claudopus CIRM-BRFM 2984 isolated from oak limbs.</title>
        <authorList>
            <person name="Navarro D."/>
            <person name="Drula E."/>
            <person name="Chaduli D."/>
            <person name="Cazenave R."/>
            <person name="Ahrendt S."/>
            <person name="Wang J."/>
            <person name="Lipzen A."/>
            <person name="Daum C."/>
            <person name="Barry K."/>
            <person name="Grigoriev I.V."/>
            <person name="Favel A."/>
            <person name="Rosso M.N."/>
            <person name="Martin F."/>
        </authorList>
    </citation>
    <scope>NUCLEOTIDE SEQUENCE [LARGE SCALE GENOMIC DNA]</scope>
    <source>
        <strain evidence="8 9">CIRM-BRFM 2984</strain>
    </source>
</reference>
<name>A0AAW0ABW8_9AGAR</name>
<evidence type="ECO:0000313" key="9">
    <source>
        <dbReference type="Proteomes" id="UP001362999"/>
    </source>
</evidence>
<evidence type="ECO:0000256" key="2">
    <source>
        <dbReference type="ARBA" id="ARBA00012536"/>
    </source>
</evidence>
<evidence type="ECO:0000313" key="8">
    <source>
        <dbReference type="EMBL" id="KAK7006348.1"/>
    </source>
</evidence>
<dbReference type="Gene3D" id="3.40.50.2000">
    <property type="entry name" value="Glycogen Phosphorylase B"/>
    <property type="match status" value="2"/>
</dbReference>
<evidence type="ECO:0000256" key="4">
    <source>
        <dbReference type="ARBA" id="ARBA00022679"/>
    </source>
</evidence>
<feature type="domain" description="Glycosyl transferase family 1" evidence="6">
    <location>
        <begin position="257"/>
        <end position="447"/>
    </location>
</feature>
<dbReference type="InterPro" id="IPR028098">
    <property type="entry name" value="Glyco_trans_4-like_N"/>
</dbReference>
<dbReference type="InterPro" id="IPR001296">
    <property type="entry name" value="Glyco_trans_1"/>
</dbReference>
<sequence>MVLRIAFLNPQGNFDSNNTGIGEHPDFGGQLIYVRELSQCLAKRHGVDIDIITRRFHDDRWPAFSHPIDCLPVPPANQCGQVRILRIPCGPQTFLKKEDLWPHLEEWVQNIVDFYLNFEGKPPDASAGHYADGGLACALLQEISRIPFASFTAHSLGAQKRDALIRKGKPLGEFNFPARFEAEMRCMRDAFRIVVSTDMERCEQYAHPVYNPVIDVELDRGRFVCIPPGINVDVFGPTTVGTMDESTVQRFMASVDREIPTHRRDLPVVIAAGRLDFKKNHISIVQAFAKHRSLRTNANLVLLVSGGIEAFRRPEECGFSEEELQVAMEVKRVIEEAMMEGDCVVVPGLQNTQSELAAIFRHLGRTKQGIFCDAAHYEPFGLMVLEAIVAGIPAVCTKNGGPSESLRRGHEQYAVLVDVNDIEELSEGLHQLVASGEKWEEYQRKGQSHVLDRFTWDKAADQYLRVIVDAIDERVSDPK</sequence>
<evidence type="ECO:0000259" key="7">
    <source>
        <dbReference type="Pfam" id="PF13579"/>
    </source>
</evidence>
<dbReference type="EMBL" id="JAWWNJ010000076">
    <property type="protein sequence ID" value="KAK7006348.1"/>
    <property type="molecule type" value="Genomic_DNA"/>
</dbReference>
<gene>
    <name evidence="8" type="ORF">R3P38DRAFT_3602464</name>
</gene>
<dbReference type="SUPFAM" id="SSF53756">
    <property type="entry name" value="UDP-Glycosyltransferase/glycogen phosphorylase"/>
    <property type="match status" value="1"/>
</dbReference>
<dbReference type="PANTHER" id="PTHR46039:SF5">
    <property type="entry name" value="SUCROSE-PHOSPHATE SYNTHASE 3-RELATED"/>
    <property type="match status" value="1"/>
</dbReference>
<dbReference type="PANTHER" id="PTHR46039">
    <property type="entry name" value="SUCROSE-PHOSPHATE SYNTHASE 3-RELATED"/>
    <property type="match status" value="1"/>
</dbReference>